<dbReference type="AlphaFoldDB" id="A0A1G7AGP8"/>
<sequence length="70" mass="7578">MRLYEAPRGATTVLRVYPAGRQTAVALWVERVMAKAPDCVECTLKSDTPAPGPVASSDEAKAPFYRVTLP</sequence>
<dbReference type="EMBL" id="FNAV01000001">
    <property type="protein sequence ID" value="SDE14108.1"/>
    <property type="molecule type" value="Genomic_DNA"/>
</dbReference>
<accession>A0A1G7AGP8</accession>
<reference evidence="2" key="1">
    <citation type="submission" date="2016-10" db="EMBL/GenBank/DDBJ databases">
        <authorList>
            <person name="Varghese N."/>
            <person name="Submissions S."/>
        </authorList>
    </citation>
    <scope>NUCLEOTIDE SEQUENCE [LARGE SCALE GENOMIC DNA]</scope>
    <source>
        <strain evidence="2">DSM 10146</strain>
    </source>
</reference>
<keyword evidence="2" id="KW-1185">Reference proteome</keyword>
<gene>
    <name evidence="1" type="ORF">SAMN04488105_101144</name>
</gene>
<evidence type="ECO:0000313" key="1">
    <source>
        <dbReference type="EMBL" id="SDE14108.1"/>
    </source>
</evidence>
<name>A0A1G7AGP8_9RHOB</name>
<dbReference type="RefSeq" id="WP_089954232.1">
    <property type="nucleotide sequence ID" value="NZ_FNAV01000001.1"/>
</dbReference>
<proteinExistence type="predicted"/>
<dbReference type="Proteomes" id="UP000198994">
    <property type="component" value="Unassembled WGS sequence"/>
</dbReference>
<organism evidence="1 2">
    <name type="scientific">Salipiger thiooxidans</name>
    <dbReference type="NCBI Taxonomy" id="282683"/>
    <lineage>
        <taxon>Bacteria</taxon>
        <taxon>Pseudomonadati</taxon>
        <taxon>Pseudomonadota</taxon>
        <taxon>Alphaproteobacteria</taxon>
        <taxon>Rhodobacterales</taxon>
        <taxon>Roseobacteraceae</taxon>
        <taxon>Salipiger</taxon>
    </lineage>
</organism>
<dbReference type="OrthoDB" id="9775082at2"/>
<evidence type="ECO:0000313" key="2">
    <source>
        <dbReference type="Proteomes" id="UP000198994"/>
    </source>
</evidence>
<protein>
    <submittedName>
        <fullName evidence="1">Uncharacterized protein</fullName>
    </submittedName>
</protein>